<protein>
    <submittedName>
        <fullName evidence="2">Uncharacterized protein</fullName>
    </submittedName>
</protein>
<sequence>MQSRLTVARKKEPFQNQRSKTVPFLQLCFLALSFPRVLFTGFTKYIGIDRLAEETDGVQIGGAIIVANAT</sequence>
<name>A0A4R1QUD1_HYDET</name>
<dbReference type="AlphaFoldDB" id="A0A4R1QUD1"/>
<reference evidence="2 3" key="1">
    <citation type="submission" date="2019-03" db="EMBL/GenBank/DDBJ databases">
        <title>Genomic Encyclopedia of Type Strains, Phase IV (KMG-IV): sequencing the most valuable type-strain genomes for metagenomic binning, comparative biology and taxonomic classification.</title>
        <authorList>
            <person name="Goeker M."/>
        </authorList>
    </citation>
    <scope>NUCLEOTIDE SEQUENCE [LARGE SCALE GENOMIC DNA]</scope>
    <source>
        <strain evidence="2 3">LX-B</strain>
    </source>
</reference>
<keyword evidence="3" id="KW-1185">Reference proteome</keyword>
<dbReference type="Proteomes" id="UP000295008">
    <property type="component" value="Unassembled WGS sequence"/>
</dbReference>
<accession>A0A4R1QUD1</accession>
<comment type="caution">
    <text evidence="2">The sequence shown here is derived from an EMBL/GenBank/DDBJ whole genome shotgun (WGS) entry which is preliminary data.</text>
</comment>
<proteinExistence type="predicted"/>
<keyword evidence="1" id="KW-0812">Transmembrane</keyword>
<keyword evidence="1" id="KW-1133">Transmembrane helix</keyword>
<evidence type="ECO:0000313" key="2">
    <source>
        <dbReference type="EMBL" id="TCL57107.1"/>
    </source>
</evidence>
<evidence type="ECO:0000256" key="1">
    <source>
        <dbReference type="SAM" id="Phobius"/>
    </source>
</evidence>
<dbReference type="EMBL" id="SLUN01000047">
    <property type="protein sequence ID" value="TCL57107.1"/>
    <property type="molecule type" value="Genomic_DNA"/>
</dbReference>
<keyword evidence="1" id="KW-0472">Membrane</keyword>
<organism evidence="2 3">
    <name type="scientific">Hydrogenispora ethanolica</name>
    <dbReference type="NCBI Taxonomy" id="1082276"/>
    <lineage>
        <taxon>Bacteria</taxon>
        <taxon>Bacillati</taxon>
        <taxon>Bacillota</taxon>
        <taxon>Hydrogenispora</taxon>
    </lineage>
</organism>
<gene>
    <name evidence="2" type="ORF">EDC14_104710</name>
</gene>
<feature type="transmembrane region" description="Helical" evidence="1">
    <location>
        <begin position="21"/>
        <end position="39"/>
    </location>
</feature>
<evidence type="ECO:0000313" key="3">
    <source>
        <dbReference type="Proteomes" id="UP000295008"/>
    </source>
</evidence>